<dbReference type="STRING" id="105696.A0A1Y2MCJ8"/>
<dbReference type="PROSITE" id="PS00463">
    <property type="entry name" value="ZN2_CY6_FUNGAL_1"/>
    <property type="match status" value="1"/>
</dbReference>
<evidence type="ECO:0000313" key="6">
    <source>
        <dbReference type="EMBL" id="OSS53207.1"/>
    </source>
</evidence>
<dbReference type="InterPro" id="IPR001138">
    <property type="entry name" value="Zn2Cys6_DnaBD"/>
</dbReference>
<keyword evidence="2" id="KW-0479">Metal-binding</keyword>
<dbReference type="PANTHER" id="PTHR31001">
    <property type="entry name" value="UNCHARACTERIZED TRANSCRIPTIONAL REGULATORY PROTEIN"/>
    <property type="match status" value="1"/>
</dbReference>
<gene>
    <name evidence="6" type="ORF">B5807_02494</name>
</gene>
<dbReference type="Pfam" id="PF00172">
    <property type="entry name" value="Zn_clus"/>
    <property type="match status" value="1"/>
</dbReference>
<dbReference type="PANTHER" id="PTHR31001:SF50">
    <property type="entry name" value="ZN(II)2CYS6 TRANSCRIPTION FACTOR (EUROFUNG)"/>
    <property type="match status" value="1"/>
</dbReference>
<protein>
    <recommendedName>
        <fullName evidence="5">Zn(2)-C6 fungal-type domain-containing protein</fullName>
    </recommendedName>
</protein>
<keyword evidence="3" id="KW-0539">Nucleus</keyword>
<dbReference type="GO" id="GO:0000981">
    <property type="term" value="F:DNA-binding transcription factor activity, RNA polymerase II-specific"/>
    <property type="evidence" value="ECO:0007669"/>
    <property type="project" value="InterPro"/>
</dbReference>
<evidence type="ECO:0000256" key="1">
    <source>
        <dbReference type="ARBA" id="ARBA00004123"/>
    </source>
</evidence>
<dbReference type="InterPro" id="IPR036864">
    <property type="entry name" value="Zn2-C6_fun-type_DNA-bd_sf"/>
</dbReference>
<dbReference type="SUPFAM" id="SSF57701">
    <property type="entry name" value="Zn2/Cys6 DNA-binding domain"/>
    <property type="match status" value="1"/>
</dbReference>
<dbReference type="CDD" id="cd12148">
    <property type="entry name" value="fungal_TF_MHR"/>
    <property type="match status" value="1"/>
</dbReference>
<dbReference type="Pfam" id="PF04082">
    <property type="entry name" value="Fungal_trans"/>
    <property type="match status" value="1"/>
</dbReference>
<dbReference type="InterPro" id="IPR007219">
    <property type="entry name" value="XnlR_reg_dom"/>
</dbReference>
<dbReference type="Gene3D" id="4.10.240.10">
    <property type="entry name" value="Zn(2)-C6 fungal-type DNA-binding domain"/>
    <property type="match status" value="1"/>
</dbReference>
<dbReference type="GO" id="GO:0005634">
    <property type="term" value="C:nucleus"/>
    <property type="evidence" value="ECO:0007669"/>
    <property type="project" value="UniProtKB-SubCell"/>
</dbReference>
<name>A0A1Y2MCJ8_EPING</name>
<reference evidence="6 7" key="1">
    <citation type="journal article" date="2017" name="Genome Announc.">
        <title>Genome sequence of the saprophytic ascomycete Epicoccum nigrum ICMP 19927 strain isolated from New Zealand.</title>
        <authorList>
            <person name="Fokin M."/>
            <person name="Fleetwood D."/>
            <person name="Weir B.S."/>
            <person name="Villas-Boas S.G."/>
        </authorList>
    </citation>
    <scope>NUCLEOTIDE SEQUENCE [LARGE SCALE GENOMIC DNA]</scope>
    <source>
        <strain evidence="6 7">ICMP 19927</strain>
    </source>
</reference>
<feature type="compositionally biased region" description="Basic and acidic residues" evidence="4">
    <location>
        <begin position="94"/>
        <end position="108"/>
    </location>
</feature>
<feature type="region of interest" description="Disordered" evidence="4">
    <location>
        <begin position="685"/>
        <end position="735"/>
    </location>
</feature>
<evidence type="ECO:0000313" key="7">
    <source>
        <dbReference type="Proteomes" id="UP000193240"/>
    </source>
</evidence>
<dbReference type="GO" id="GO:0003677">
    <property type="term" value="F:DNA binding"/>
    <property type="evidence" value="ECO:0007669"/>
    <property type="project" value="InterPro"/>
</dbReference>
<evidence type="ECO:0000256" key="2">
    <source>
        <dbReference type="ARBA" id="ARBA00022723"/>
    </source>
</evidence>
<dbReference type="CDD" id="cd00067">
    <property type="entry name" value="GAL4"/>
    <property type="match status" value="1"/>
</dbReference>
<feature type="compositionally biased region" description="Polar residues" evidence="4">
    <location>
        <begin position="1"/>
        <end position="17"/>
    </location>
</feature>
<dbReference type="EMBL" id="KZ107839">
    <property type="protein sequence ID" value="OSS53207.1"/>
    <property type="molecule type" value="Genomic_DNA"/>
</dbReference>
<comment type="subcellular location">
    <subcellularLocation>
        <location evidence="1">Nucleus</location>
    </subcellularLocation>
</comment>
<feature type="domain" description="Zn(2)-C6 fungal-type" evidence="5">
    <location>
        <begin position="29"/>
        <end position="58"/>
    </location>
</feature>
<feature type="compositionally biased region" description="Polar residues" evidence="4">
    <location>
        <begin position="713"/>
        <end position="735"/>
    </location>
</feature>
<dbReference type="GO" id="GO:0006351">
    <property type="term" value="P:DNA-templated transcription"/>
    <property type="evidence" value="ECO:0007669"/>
    <property type="project" value="InterPro"/>
</dbReference>
<evidence type="ECO:0000256" key="4">
    <source>
        <dbReference type="SAM" id="MobiDB-lite"/>
    </source>
</evidence>
<dbReference type="Proteomes" id="UP000193240">
    <property type="component" value="Unassembled WGS sequence"/>
</dbReference>
<feature type="compositionally biased region" description="Polar residues" evidence="4">
    <location>
        <begin position="111"/>
        <end position="127"/>
    </location>
</feature>
<evidence type="ECO:0000259" key="5">
    <source>
        <dbReference type="PROSITE" id="PS50048"/>
    </source>
</evidence>
<keyword evidence="7" id="KW-1185">Reference proteome</keyword>
<dbReference type="SMART" id="SM00906">
    <property type="entry name" value="Fungal_trans"/>
    <property type="match status" value="1"/>
</dbReference>
<feature type="region of interest" description="Disordered" evidence="4">
    <location>
        <begin position="94"/>
        <end position="136"/>
    </location>
</feature>
<accession>A0A1Y2MCJ8</accession>
<feature type="region of interest" description="Disordered" evidence="4">
    <location>
        <begin position="178"/>
        <end position="198"/>
    </location>
</feature>
<dbReference type="InterPro" id="IPR050613">
    <property type="entry name" value="Sec_Metabolite_Reg"/>
</dbReference>
<organism evidence="6 7">
    <name type="scientific">Epicoccum nigrum</name>
    <name type="common">Soil fungus</name>
    <name type="synonym">Epicoccum purpurascens</name>
    <dbReference type="NCBI Taxonomy" id="105696"/>
    <lineage>
        <taxon>Eukaryota</taxon>
        <taxon>Fungi</taxon>
        <taxon>Dikarya</taxon>
        <taxon>Ascomycota</taxon>
        <taxon>Pezizomycotina</taxon>
        <taxon>Dothideomycetes</taxon>
        <taxon>Pleosporomycetidae</taxon>
        <taxon>Pleosporales</taxon>
        <taxon>Pleosporineae</taxon>
        <taxon>Didymellaceae</taxon>
        <taxon>Epicoccum</taxon>
    </lineage>
</organism>
<dbReference type="PROSITE" id="PS50048">
    <property type="entry name" value="ZN2_CY6_FUNGAL_2"/>
    <property type="match status" value="1"/>
</dbReference>
<evidence type="ECO:0000256" key="3">
    <source>
        <dbReference type="ARBA" id="ARBA00023242"/>
    </source>
</evidence>
<sequence length="873" mass="97503">MSDEQSPNANGVQRNGSLNGGSIAPNPRSCITCRRRKVKCDKKHPCSNCARAKIECIFPGPGRAPRKSRKPPDAELLERLRRLEGVVHTLNAQVEEHEQEAAERERGSGGRNTSVSEQCFNNSNAARSPSVVEDNSVEGLETRFGRLVVDNGRSRYISNTFWASLNNEVEDLKSVLIEPSDDEDDPNSPDSSEPAGQHQGFIFGLSSTGVNMKALHPPSEIARQFWAVYKDSVEPLIKCLHVPTFEATFQDALERPEKVSKGLESLLFAIYYGAVTSVTTEDCLKNWGEDRSTLLGRYRFALEQALARANFLYCDEIVILQAFVIFLILLRRNDDARKIWTLTGLVVRIAQTLGIHRDGSHFGLSPFEVEMRRRLWWQICVLDARSSEDHGCDPTIVEAQFDAKMPLNVNDTDLHPDMTEPPPERTGFTDMTFSLIRFEVANIFRRILYVPPGPVRCTEMFANMTIAQKEKWITDCHRQMEEKYLKDCDMSVPLSWVTATISRLIMSKMWLIVYHPHQRKDGGASLPQETKDKLFITSLENVEYAILLETEFRTMKWGWLFRTYVQWHAIAFLLSELCVRTKGEAVERAWRALEATSGKWWFPLLNEASPNRKKQPGCLWRPLRKLLAKAKAAREREIRLEQASQAVRQGQHLMGDFPWMAPGGGNPVTVDQPSSEDLDKLLRPSAPKLGDIPPVNTSPASWPTSPVPLKKTNPFSLSRETTRSTDFATQDPTTGQQFNQLSGFGLDNLLLDVMDGTELEQLAAMSAAQSTSSTMQPTAQPGFATGAQPVMPSGATLLTGAYVPDMDFYKSLNFDDMPSGNISGSSNDSPVMDGGNMDWQVFDDMVSQYGFEGQMAGGNAQGGAGSMGLMHFL</sequence>
<proteinExistence type="predicted"/>
<dbReference type="SMART" id="SM00066">
    <property type="entry name" value="GAL4"/>
    <property type="match status" value="1"/>
</dbReference>
<dbReference type="AlphaFoldDB" id="A0A1Y2MCJ8"/>
<dbReference type="InParanoid" id="A0A1Y2MCJ8"/>
<dbReference type="OMA" id="ISRIMMA"/>
<dbReference type="GO" id="GO:0008270">
    <property type="term" value="F:zinc ion binding"/>
    <property type="evidence" value="ECO:0007669"/>
    <property type="project" value="InterPro"/>
</dbReference>
<feature type="compositionally biased region" description="Polar residues" evidence="4">
    <location>
        <begin position="695"/>
        <end position="704"/>
    </location>
</feature>
<feature type="region of interest" description="Disordered" evidence="4">
    <location>
        <begin position="1"/>
        <end position="28"/>
    </location>
</feature>